<sequence length="180" mass="20686">MRQHRLIDVLLQSEGYFANANWAPKTVQAIFGNESVILIDLRDTDEVKRVQKIFNADYRTRAGTRALGSASGILASPGCPWPAIQAEIKLQWLKCNYQQDTVNAPKSGGPTPVKVETYEWDDTNEWIKATLEKLREIRPVFMIRKKGEDQIAMRSRHRGSRRPNVCWDDGKWWEGANHSY</sequence>
<dbReference type="OrthoDB" id="3473305at2759"/>
<name>M7TB66_EUTLA</name>
<dbReference type="AlphaFoldDB" id="M7TB66"/>
<protein>
    <submittedName>
        <fullName evidence="1">Uncharacterized protein</fullName>
    </submittedName>
</protein>
<dbReference type="Proteomes" id="UP000012174">
    <property type="component" value="Unassembled WGS sequence"/>
</dbReference>
<gene>
    <name evidence="1" type="ORF">UCREL1_9145</name>
</gene>
<organism evidence="1 2">
    <name type="scientific">Eutypa lata (strain UCR-EL1)</name>
    <name type="common">Grapevine dieback disease fungus</name>
    <name type="synonym">Eutypa armeniacae</name>
    <dbReference type="NCBI Taxonomy" id="1287681"/>
    <lineage>
        <taxon>Eukaryota</taxon>
        <taxon>Fungi</taxon>
        <taxon>Dikarya</taxon>
        <taxon>Ascomycota</taxon>
        <taxon>Pezizomycotina</taxon>
        <taxon>Sordariomycetes</taxon>
        <taxon>Xylariomycetidae</taxon>
        <taxon>Xylariales</taxon>
        <taxon>Diatrypaceae</taxon>
        <taxon>Eutypa</taxon>
    </lineage>
</organism>
<dbReference type="EMBL" id="KB707143">
    <property type="protein sequence ID" value="EMR63900.1"/>
    <property type="molecule type" value="Genomic_DNA"/>
</dbReference>
<proteinExistence type="predicted"/>
<evidence type="ECO:0000313" key="2">
    <source>
        <dbReference type="Proteomes" id="UP000012174"/>
    </source>
</evidence>
<keyword evidence="2" id="KW-1185">Reference proteome</keyword>
<reference evidence="2" key="1">
    <citation type="journal article" date="2013" name="Genome Announc.">
        <title>Draft genome sequence of the grapevine dieback fungus Eutypa lata UCR-EL1.</title>
        <authorList>
            <person name="Blanco-Ulate B."/>
            <person name="Rolshausen P.E."/>
            <person name="Cantu D."/>
        </authorList>
    </citation>
    <scope>NUCLEOTIDE SEQUENCE [LARGE SCALE GENOMIC DNA]</scope>
    <source>
        <strain evidence="2">UCR-EL1</strain>
    </source>
</reference>
<dbReference type="HOGENOM" id="CLU_1496203_0_0_1"/>
<dbReference type="KEGG" id="ela:UCREL1_9145"/>
<evidence type="ECO:0000313" key="1">
    <source>
        <dbReference type="EMBL" id="EMR63900.1"/>
    </source>
</evidence>
<accession>M7TB66</accession>